<evidence type="ECO:0000256" key="3">
    <source>
        <dbReference type="PROSITE-ProRule" id="PRU01240"/>
    </source>
</evidence>
<dbReference type="SMR" id="A0A8T3BSP9"/>
<protein>
    <recommendedName>
        <fullName evidence="5">Peptidase S8/S53 domain-containing protein</fullName>
    </recommendedName>
</protein>
<comment type="similarity">
    <text evidence="1 3">Belongs to the peptidase S8 family.</text>
</comment>
<evidence type="ECO:0000313" key="7">
    <source>
        <dbReference type="Proteomes" id="UP000829196"/>
    </source>
</evidence>
<dbReference type="EMBL" id="JAGYWB010000006">
    <property type="protein sequence ID" value="KAI0520275.1"/>
    <property type="molecule type" value="Genomic_DNA"/>
</dbReference>
<dbReference type="GO" id="GO:0004252">
    <property type="term" value="F:serine-type endopeptidase activity"/>
    <property type="evidence" value="ECO:0007669"/>
    <property type="project" value="InterPro"/>
</dbReference>
<feature type="compositionally biased region" description="Low complexity" evidence="4">
    <location>
        <begin position="12"/>
        <end position="26"/>
    </location>
</feature>
<evidence type="ECO:0000256" key="2">
    <source>
        <dbReference type="ARBA" id="ARBA00022729"/>
    </source>
</evidence>
<organism evidence="6 7">
    <name type="scientific">Dendrobium nobile</name>
    <name type="common">Orchid</name>
    <dbReference type="NCBI Taxonomy" id="94219"/>
    <lineage>
        <taxon>Eukaryota</taxon>
        <taxon>Viridiplantae</taxon>
        <taxon>Streptophyta</taxon>
        <taxon>Embryophyta</taxon>
        <taxon>Tracheophyta</taxon>
        <taxon>Spermatophyta</taxon>
        <taxon>Magnoliopsida</taxon>
        <taxon>Liliopsida</taxon>
        <taxon>Asparagales</taxon>
        <taxon>Orchidaceae</taxon>
        <taxon>Epidendroideae</taxon>
        <taxon>Malaxideae</taxon>
        <taxon>Dendrobiinae</taxon>
        <taxon>Dendrobium</taxon>
    </lineage>
</organism>
<dbReference type="Pfam" id="PF00082">
    <property type="entry name" value="Peptidase_S8"/>
    <property type="match status" value="1"/>
</dbReference>
<evidence type="ECO:0000256" key="1">
    <source>
        <dbReference type="ARBA" id="ARBA00011073"/>
    </source>
</evidence>
<dbReference type="InterPro" id="IPR045051">
    <property type="entry name" value="SBT"/>
</dbReference>
<comment type="caution">
    <text evidence="3">Lacks conserved residue(s) required for the propagation of feature annotation.</text>
</comment>
<accession>A0A8T3BSP9</accession>
<dbReference type="AlphaFoldDB" id="A0A8T3BSP9"/>
<keyword evidence="7" id="KW-1185">Reference proteome</keyword>
<dbReference type="GO" id="GO:0006508">
    <property type="term" value="P:proteolysis"/>
    <property type="evidence" value="ECO:0007669"/>
    <property type="project" value="InterPro"/>
</dbReference>
<evidence type="ECO:0000259" key="5">
    <source>
        <dbReference type="Pfam" id="PF00082"/>
    </source>
</evidence>
<feature type="region of interest" description="Disordered" evidence="4">
    <location>
        <begin position="1"/>
        <end position="26"/>
    </location>
</feature>
<dbReference type="OrthoDB" id="640735at2759"/>
<comment type="caution">
    <text evidence="6">The sequence shown here is derived from an EMBL/GenBank/DDBJ whole genome shotgun (WGS) entry which is preliminary data.</text>
</comment>
<sequence>MIKENSLPMPTLSLSQRSEQPQQQQLEGTIDPQYTLQLPSPSWVRPNGADAPEVTAFSSRGPSLSAPGVIKPDVIAPGINILAAWSPYSNPSFIKGDDRRVVAFNILSSTSMSCPHVSGLAALLKSMHQNWSPTAIKSVLMTTAYTGYNWDFSILDISVEMLATPFAFGSGHVDPEGAAHPGFVYDTKPDDY</sequence>
<feature type="domain" description="Peptidase S8/S53" evidence="5">
    <location>
        <begin position="49"/>
        <end position="150"/>
    </location>
</feature>
<dbReference type="PROSITE" id="PS51892">
    <property type="entry name" value="SUBTILASE"/>
    <property type="match status" value="1"/>
</dbReference>
<name>A0A8T3BSP9_DENNO</name>
<evidence type="ECO:0000256" key="4">
    <source>
        <dbReference type="SAM" id="MobiDB-lite"/>
    </source>
</evidence>
<proteinExistence type="inferred from homology"/>
<dbReference type="Proteomes" id="UP000829196">
    <property type="component" value="Unassembled WGS sequence"/>
</dbReference>
<dbReference type="SUPFAM" id="SSF52743">
    <property type="entry name" value="Subtilisin-like"/>
    <property type="match status" value="1"/>
</dbReference>
<dbReference type="InterPro" id="IPR000209">
    <property type="entry name" value="Peptidase_S8/S53_dom"/>
</dbReference>
<reference evidence="6" key="1">
    <citation type="journal article" date="2022" name="Front. Genet.">
        <title>Chromosome-Scale Assembly of the Dendrobium nobile Genome Provides Insights Into the Molecular Mechanism of the Biosynthesis of the Medicinal Active Ingredient of Dendrobium.</title>
        <authorList>
            <person name="Xu Q."/>
            <person name="Niu S.-C."/>
            <person name="Li K.-L."/>
            <person name="Zheng P.-J."/>
            <person name="Zhang X.-J."/>
            <person name="Jia Y."/>
            <person name="Liu Y."/>
            <person name="Niu Y.-X."/>
            <person name="Yu L.-H."/>
            <person name="Chen D.-F."/>
            <person name="Zhang G.-Q."/>
        </authorList>
    </citation>
    <scope>NUCLEOTIDE SEQUENCE</scope>
    <source>
        <tissue evidence="6">Leaf</tissue>
    </source>
</reference>
<dbReference type="InterPro" id="IPR036852">
    <property type="entry name" value="Peptidase_S8/S53_dom_sf"/>
</dbReference>
<dbReference type="Gene3D" id="3.40.50.200">
    <property type="entry name" value="Peptidase S8/S53 domain"/>
    <property type="match status" value="1"/>
</dbReference>
<evidence type="ECO:0000313" key="6">
    <source>
        <dbReference type="EMBL" id="KAI0520275.1"/>
    </source>
</evidence>
<gene>
    <name evidence="6" type="ORF">KFK09_007746</name>
</gene>
<dbReference type="PANTHER" id="PTHR10795">
    <property type="entry name" value="PROPROTEIN CONVERTASE SUBTILISIN/KEXIN"/>
    <property type="match status" value="1"/>
</dbReference>
<keyword evidence="2" id="KW-0732">Signal</keyword>
<dbReference type="Gene3D" id="3.50.30.30">
    <property type="match status" value="1"/>
</dbReference>